<keyword evidence="3" id="KW-1185">Reference proteome</keyword>
<proteinExistence type="predicted"/>
<reference evidence="2" key="1">
    <citation type="journal article" date="2014" name="Int. J. Syst. Evol. Microbiol.">
        <title>Complete genome sequence of Corynebacterium casei LMG S-19264T (=DSM 44701T), isolated from a smear-ripened cheese.</title>
        <authorList>
            <consortium name="US DOE Joint Genome Institute (JGI-PGF)"/>
            <person name="Walter F."/>
            <person name="Albersmeier A."/>
            <person name="Kalinowski J."/>
            <person name="Ruckert C."/>
        </authorList>
    </citation>
    <scope>NUCLEOTIDE SEQUENCE</scope>
    <source>
        <strain evidence="2">JCM 4125</strain>
    </source>
</reference>
<sequence>MSSVRQGADTVLRDSSAQRAALGDRGGGGAAASSHCLTAALEISGAAEESVIRARLHRVALLRPALRARIDADGSHQPVDCAEPELIRVTVEAPTPERRWQRAHELARQEAHKPFPAGLMPRIRGVLFSAAPDRHLLVIGVDPLVCDAWSANLVVEQLLADGDEPEPDNYVRVRRARQEWLGGAEGEGTTARRRNDVAGALRHWPVARGASTTSPTVVEQVIDLEDGVATALRDRVRQVRGTMLAVGAQALALSAVAQPDVPLALTTTLAARLPEEEAVVGRLSNDAVLVIPTRTGTVKEHLTAIRDQIFAALLDQRVPYERIEDALDGSAASTGVSFSLLFLPGTLSGGSQRDAYLGGARATRAAVSICPTGADVDLFMVEHPPPRDDGTRPMLRVGAMARRGTVSQEDVDRTLLRWTRTLEQLAGRDWQSTPVGRLGHVPGDAEGSGAAP</sequence>
<evidence type="ECO:0000313" key="2">
    <source>
        <dbReference type="EMBL" id="GGT80629.1"/>
    </source>
</evidence>
<reference evidence="2" key="2">
    <citation type="submission" date="2020-09" db="EMBL/GenBank/DDBJ databases">
        <authorList>
            <person name="Sun Q."/>
            <person name="Ohkuma M."/>
        </authorList>
    </citation>
    <scope>NUCLEOTIDE SEQUENCE</scope>
    <source>
        <strain evidence="2">JCM 4125</strain>
    </source>
</reference>
<gene>
    <name evidence="2" type="ORF">GCM10010226_68960</name>
</gene>
<dbReference type="SUPFAM" id="SSF52777">
    <property type="entry name" value="CoA-dependent acyltransferases"/>
    <property type="match status" value="2"/>
</dbReference>
<feature type="region of interest" description="Disordered" evidence="1">
    <location>
        <begin position="432"/>
        <end position="452"/>
    </location>
</feature>
<evidence type="ECO:0000256" key="1">
    <source>
        <dbReference type="SAM" id="MobiDB-lite"/>
    </source>
</evidence>
<dbReference type="InterPro" id="IPR023213">
    <property type="entry name" value="CAT-like_dom_sf"/>
</dbReference>
<dbReference type="Gene3D" id="3.30.559.10">
    <property type="entry name" value="Chloramphenicol acetyltransferase-like domain"/>
    <property type="match status" value="1"/>
</dbReference>
<organism evidence="2 3">
    <name type="scientific">Streptomyces phaeofaciens</name>
    <dbReference type="NCBI Taxonomy" id="68254"/>
    <lineage>
        <taxon>Bacteria</taxon>
        <taxon>Bacillati</taxon>
        <taxon>Actinomycetota</taxon>
        <taxon>Actinomycetes</taxon>
        <taxon>Kitasatosporales</taxon>
        <taxon>Streptomycetaceae</taxon>
        <taxon>Streptomyces</taxon>
    </lineage>
</organism>
<evidence type="ECO:0000313" key="3">
    <source>
        <dbReference type="Proteomes" id="UP000646776"/>
    </source>
</evidence>
<protein>
    <submittedName>
        <fullName evidence="2">Uncharacterized protein</fullName>
    </submittedName>
</protein>
<feature type="region of interest" description="Disordered" evidence="1">
    <location>
        <begin position="1"/>
        <end position="29"/>
    </location>
</feature>
<comment type="caution">
    <text evidence="2">The sequence shown here is derived from an EMBL/GenBank/DDBJ whole genome shotgun (WGS) entry which is preliminary data.</text>
</comment>
<dbReference type="AlphaFoldDB" id="A0A918HMR7"/>
<dbReference type="RefSeq" id="WP_189716442.1">
    <property type="nucleotide sequence ID" value="NZ_BMSA01000026.1"/>
</dbReference>
<dbReference type="Gene3D" id="3.30.559.30">
    <property type="entry name" value="Nonribosomal peptide synthetase, condensation domain"/>
    <property type="match status" value="1"/>
</dbReference>
<dbReference type="EMBL" id="BMSA01000026">
    <property type="protein sequence ID" value="GGT80629.1"/>
    <property type="molecule type" value="Genomic_DNA"/>
</dbReference>
<name>A0A918HMR7_9ACTN</name>
<dbReference type="Proteomes" id="UP000646776">
    <property type="component" value="Unassembled WGS sequence"/>
</dbReference>
<accession>A0A918HMR7</accession>